<evidence type="ECO:0000256" key="1">
    <source>
        <dbReference type="SAM" id="MobiDB-lite"/>
    </source>
</evidence>
<gene>
    <name evidence="2" type="ORF">CLV45_0846</name>
</gene>
<dbReference type="EMBL" id="PGFA01000001">
    <property type="protein sequence ID" value="PJJ59429.1"/>
    <property type="molecule type" value="Genomic_DNA"/>
</dbReference>
<evidence type="ECO:0000313" key="3">
    <source>
        <dbReference type="Proteomes" id="UP000228535"/>
    </source>
</evidence>
<feature type="compositionally biased region" description="Basic and acidic residues" evidence="1">
    <location>
        <begin position="78"/>
        <end position="105"/>
    </location>
</feature>
<dbReference type="AlphaFoldDB" id="A0A2M9BNA0"/>
<name>A0A2M9BNA0_9BACT</name>
<protein>
    <submittedName>
        <fullName evidence="2">Uncharacterized protein</fullName>
    </submittedName>
</protein>
<organism evidence="2 3">
    <name type="scientific">Hymenobacter chitinivorans DSM 11115</name>
    <dbReference type="NCBI Taxonomy" id="1121954"/>
    <lineage>
        <taxon>Bacteria</taxon>
        <taxon>Pseudomonadati</taxon>
        <taxon>Bacteroidota</taxon>
        <taxon>Cytophagia</taxon>
        <taxon>Cytophagales</taxon>
        <taxon>Hymenobacteraceae</taxon>
        <taxon>Hymenobacter</taxon>
    </lineage>
</organism>
<keyword evidence="3" id="KW-1185">Reference proteome</keyword>
<proteinExistence type="predicted"/>
<sequence>MKLFGNKTTATPLTLGAAMLALVGKETVSAEEAEAANTELEGLNITGAALINSATYEELSEKAARVDAAEQAATQASEKVKDLEAANKTLTEDRDAQKLRADKLGKTPGAEHTSAVRTPGENDLADEPSDAEANQKLVEALHAEMLS</sequence>
<dbReference type="Proteomes" id="UP000228535">
    <property type="component" value="Unassembled WGS sequence"/>
</dbReference>
<evidence type="ECO:0000313" key="2">
    <source>
        <dbReference type="EMBL" id="PJJ59429.1"/>
    </source>
</evidence>
<reference evidence="2 3" key="1">
    <citation type="submission" date="2017-11" db="EMBL/GenBank/DDBJ databases">
        <title>Genomic Encyclopedia of Archaeal and Bacterial Type Strains, Phase II (KMG-II): From Individual Species to Whole Genera.</title>
        <authorList>
            <person name="Goeker M."/>
        </authorList>
    </citation>
    <scope>NUCLEOTIDE SEQUENCE [LARGE SCALE GENOMIC DNA]</scope>
    <source>
        <strain evidence="2 3">DSM 11115</strain>
    </source>
</reference>
<dbReference type="RefSeq" id="WP_100335152.1">
    <property type="nucleotide sequence ID" value="NZ_PGFA01000001.1"/>
</dbReference>
<feature type="region of interest" description="Disordered" evidence="1">
    <location>
        <begin position="70"/>
        <end position="147"/>
    </location>
</feature>
<comment type="caution">
    <text evidence="2">The sequence shown here is derived from an EMBL/GenBank/DDBJ whole genome shotgun (WGS) entry which is preliminary data.</text>
</comment>
<accession>A0A2M9BNA0</accession>